<protein>
    <submittedName>
        <fullName evidence="1">Minor capsid protein</fullName>
    </submittedName>
</protein>
<proteinExistence type="predicted"/>
<reference evidence="1" key="1">
    <citation type="journal article" date="2021" name="Proc. Natl. Acad. Sci. U.S.A.">
        <title>A Catalog of Tens of Thousands of Viruses from Human Metagenomes Reveals Hidden Associations with Chronic Diseases.</title>
        <authorList>
            <person name="Tisza M.J."/>
            <person name="Buck C.B."/>
        </authorList>
    </citation>
    <scope>NUCLEOTIDE SEQUENCE</scope>
    <source>
        <strain evidence="1">CtWBz6</strain>
    </source>
</reference>
<sequence>MTGITVTLLSKQQTGTDAFNRPTYSEISIPVENVLVAPVSEQEVLDTLNLTGRRAEYQLAIPKGDPHIWEGQRVQFFGETWRVIGKPIRGIEALIPLEWNQKVTVESCCGKVGN</sequence>
<accession>A0A8S5QFW4</accession>
<evidence type="ECO:0000313" key="1">
    <source>
        <dbReference type="EMBL" id="DAE17842.1"/>
    </source>
</evidence>
<name>A0A8S5QFW4_9CAUD</name>
<organism evidence="1">
    <name type="scientific">Siphoviridae sp. ctWBz6</name>
    <dbReference type="NCBI Taxonomy" id="2825536"/>
    <lineage>
        <taxon>Viruses</taxon>
        <taxon>Duplodnaviria</taxon>
        <taxon>Heunggongvirae</taxon>
        <taxon>Uroviricota</taxon>
        <taxon>Caudoviricetes</taxon>
    </lineage>
</organism>
<dbReference type="EMBL" id="BK015647">
    <property type="protein sequence ID" value="DAE17842.1"/>
    <property type="molecule type" value="Genomic_DNA"/>
</dbReference>